<evidence type="ECO:0000313" key="4">
    <source>
        <dbReference type="Proteomes" id="UP000812966"/>
    </source>
</evidence>
<feature type="compositionally biased region" description="Acidic residues" evidence="1">
    <location>
        <begin position="443"/>
        <end position="469"/>
    </location>
</feature>
<reference evidence="3" key="1">
    <citation type="submission" date="2020-04" db="EMBL/GenBank/DDBJ databases">
        <title>Analysis of mating type loci in Filobasidium floriforme.</title>
        <authorList>
            <person name="Nowrousian M."/>
        </authorList>
    </citation>
    <scope>NUCLEOTIDE SEQUENCE</scope>
    <source>
        <strain evidence="3">CBS 6242</strain>
    </source>
</reference>
<evidence type="ECO:0000313" key="3">
    <source>
        <dbReference type="EMBL" id="KAG7571480.1"/>
    </source>
</evidence>
<dbReference type="Proteomes" id="UP000812966">
    <property type="component" value="Unassembled WGS sequence"/>
</dbReference>
<dbReference type="InterPro" id="IPR001810">
    <property type="entry name" value="F-box_dom"/>
</dbReference>
<protein>
    <recommendedName>
        <fullName evidence="2">F-box domain-containing protein</fullName>
    </recommendedName>
</protein>
<feature type="domain" description="F-box" evidence="2">
    <location>
        <begin position="1"/>
        <end position="50"/>
    </location>
</feature>
<feature type="region of interest" description="Disordered" evidence="1">
    <location>
        <begin position="439"/>
        <end position="469"/>
    </location>
</feature>
<proteinExistence type="predicted"/>
<sequence length="469" mass="53457">MTSLLDMPLELLVQISTYVTTPDLSALRLTCKQLERSLWEWFADEFFVKKQFMITHPSLQALVDISHHPSLSKKLRYIIISTHVYTPHVTGSFRNQKARDIYMRASTDQEYLMKNGIHREMLTEAFKSLENLETVDVRDFNAPRQRDGTDWKSWGVTTLYDLTGHFPSLHGVHSMNEAFLANLFSALFCSLGLAGRILPRFQVLFRKGIALPDAAFLQPGFVYPAIQPVLRELKVLHLTVSLSANQTAPERSRHLRQFLICTQNLTELRLNFRTPDNAANEDFLFWIGKSPTSPMQHPQSTQTVHDIVPPAALSHLKTLELGFARTSPEPLLSAIKKFAPTLEKLSLWRISFPTQDRPGDYAQWTQFFRDVSLIPLPALSHLKLGGLSHYSPNGMIYHDVIGRDKTRIDREYSGDDMSGFLQALADEIIVTPPVVRNYSAADLETDSDEEHDDEQDDEVEDDEDWSDSD</sequence>
<accession>A0A8K0NQT2</accession>
<dbReference type="SUPFAM" id="SSF52047">
    <property type="entry name" value="RNI-like"/>
    <property type="match status" value="1"/>
</dbReference>
<name>A0A8K0NQT2_9TREE</name>
<keyword evidence="4" id="KW-1185">Reference proteome</keyword>
<dbReference type="Pfam" id="PF00646">
    <property type="entry name" value="F-box"/>
    <property type="match status" value="1"/>
</dbReference>
<dbReference type="AlphaFoldDB" id="A0A8K0NQT2"/>
<evidence type="ECO:0000259" key="2">
    <source>
        <dbReference type="PROSITE" id="PS50181"/>
    </source>
</evidence>
<dbReference type="PROSITE" id="PS50181">
    <property type="entry name" value="FBOX"/>
    <property type="match status" value="1"/>
</dbReference>
<dbReference type="EMBL" id="JABELV010000006">
    <property type="protein sequence ID" value="KAG7571480.1"/>
    <property type="molecule type" value="Genomic_DNA"/>
</dbReference>
<comment type="caution">
    <text evidence="3">The sequence shown here is derived from an EMBL/GenBank/DDBJ whole genome shotgun (WGS) entry which is preliminary data.</text>
</comment>
<organism evidence="3 4">
    <name type="scientific">Filobasidium floriforme</name>
    <dbReference type="NCBI Taxonomy" id="5210"/>
    <lineage>
        <taxon>Eukaryota</taxon>
        <taxon>Fungi</taxon>
        <taxon>Dikarya</taxon>
        <taxon>Basidiomycota</taxon>
        <taxon>Agaricomycotina</taxon>
        <taxon>Tremellomycetes</taxon>
        <taxon>Filobasidiales</taxon>
        <taxon>Filobasidiaceae</taxon>
        <taxon>Filobasidium</taxon>
    </lineage>
</organism>
<gene>
    <name evidence="3" type="ORF">FFLO_00496</name>
</gene>
<evidence type="ECO:0000256" key="1">
    <source>
        <dbReference type="SAM" id="MobiDB-lite"/>
    </source>
</evidence>